<dbReference type="PROSITE" id="PS51500">
    <property type="entry name" value="SIN"/>
    <property type="match status" value="1"/>
</dbReference>
<dbReference type="GO" id="GO:0003677">
    <property type="term" value="F:DNA binding"/>
    <property type="evidence" value="ECO:0007669"/>
    <property type="project" value="UniProtKB-KW"/>
</dbReference>
<accession>A0A5D4SKR2</accession>
<keyword evidence="2" id="KW-0238">DNA-binding</keyword>
<dbReference type="GO" id="GO:0046983">
    <property type="term" value="F:protein dimerization activity"/>
    <property type="evidence" value="ECO:0007669"/>
    <property type="project" value="InterPro"/>
</dbReference>
<dbReference type="EMBL" id="VTES01000003">
    <property type="protein sequence ID" value="TYS63823.1"/>
    <property type="molecule type" value="Genomic_DNA"/>
</dbReference>
<dbReference type="InterPro" id="IPR036281">
    <property type="entry name" value="SinR/SinI_dimer_dom_sf"/>
</dbReference>
<dbReference type="AlphaFoldDB" id="A0A5D4SKR2"/>
<comment type="caution">
    <text evidence="2">The sequence shown here is derived from an EMBL/GenBank/DDBJ whole genome shotgun (WGS) entry which is preliminary data.</text>
</comment>
<reference evidence="2 3" key="1">
    <citation type="submission" date="2019-08" db="EMBL/GenBank/DDBJ databases">
        <title>Bacillus genomes from the desert of Cuatro Cienegas, Coahuila.</title>
        <authorList>
            <person name="Olmedo-Alvarez G."/>
        </authorList>
    </citation>
    <scope>NUCLEOTIDE SEQUENCE [LARGE SCALE GENOMIC DNA]</scope>
    <source>
        <strain evidence="2 3">CH37_1T</strain>
    </source>
</reference>
<protein>
    <submittedName>
        <fullName evidence="2">DNA-binding anti-repressor SinI</fullName>
    </submittedName>
</protein>
<feature type="domain" description="Sin" evidence="1">
    <location>
        <begin position="1"/>
        <end position="36"/>
    </location>
</feature>
<gene>
    <name evidence="2" type="primary">sinI</name>
    <name evidence="2" type="ORF">FZD47_09930</name>
</gene>
<evidence type="ECO:0000259" key="1">
    <source>
        <dbReference type="PROSITE" id="PS51500"/>
    </source>
</evidence>
<dbReference type="RefSeq" id="WP_101549236.1">
    <property type="nucleotide sequence ID" value="NZ_JAHXNN010000006.1"/>
</dbReference>
<sequence length="50" mass="5670">MGLPEKVDRDWLELILEAKSSGISIEEIHSFINGTHLYWSSAHSEEQGDN</sequence>
<organism evidence="2 3">
    <name type="scientific">Bacillus infantis</name>
    <dbReference type="NCBI Taxonomy" id="324767"/>
    <lineage>
        <taxon>Bacteria</taxon>
        <taxon>Bacillati</taxon>
        <taxon>Bacillota</taxon>
        <taxon>Bacilli</taxon>
        <taxon>Bacillales</taxon>
        <taxon>Bacillaceae</taxon>
        <taxon>Bacillus</taxon>
    </lineage>
</organism>
<evidence type="ECO:0000313" key="2">
    <source>
        <dbReference type="EMBL" id="TYS63823.1"/>
    </source>
</evidence>
<evidence type="ECO:0000313" key="3">
    <source>
        <dbReference type="Proteomes" id="UP000323732"/>
    </source>
</evidence>
<dbReference type="SUPFAM" id="SSF47406">
    <property type="entry name" value="SinR repressor dimerisation domain-like"/>
    <property type="match status" value="1"/>
</dbReference>
<dbReference type="InterPro" id="IPR010981">
    <property type="entry name" value="SinR/SinI_dimer_dom"/>
</dbReference>
<name>A0A5D4SKR2_9BACI</name>
<proteinExistence type="predicted"/>
<dbReference type="Proteomes" id="UP000323732">
    <property type="component" value="Unassembled WGS sequence"/>
</dbReference>
<dbReference type="Pfam" id="PF08671">
    <property type="entry name" value="SinI"/>
    <property type="match status" value="1"/>
</dbReference>
<dbReference type="GO" id="GO:0006355">
    <property type="term" value="P:regulation of DNA-templated transcription"/>
    <property type="evidence" value="ECO:0007669"/>
    <property type="project" value="InterPro"/>
</dbReference>